<dbReference type="FunFam" id="1.10.10.10:FF:000001">
    <property type="entry name" value="LysR family transcriptional regulator"/>
    <property type="match status" value="1"/>
</dbReference>
<dbReference type="PROSITE" id="PS50931">
    <property type="entry name" value="HTH_LYSR"/>
    <property type="match status" value="1"/>
</dbReference>
<name>A0A4P7D4L6_9BURK</name>
<feature type="domain" description="HTH lysR-type" evidence="5">
    <location>
        <begin position="1"/>
        <end position="58"/>
    </location>
</feature>
<dbReference type="Gene3D" id="3.40.190.290">
    <property type="match status" value="1"/>
</dbReference>
<evidence type="ECO:0000256" key="1">
    <source>
        <dbReference type="ARBA" id="ARBA00009437"/>
    </source>
</evidence>
<dbReference type="SUPFAM" id="SSF46785">
    <property type="entry name" value="Winged helix' DNA-binding domain"/>
    <property type="match status" value="1"/>
</dbReference>
<evidence type="ECO:0000256" key="4">
    <source>
        <dbReference type="ARBA" id="ARBA00023163"/>
    </source>
</evidence>
<dbReference type="Pfam" id="PF03466">
    <property type="entry name" value="LysR_substrate"/>
    <property type="match status" value="1"/>
</dbReference>
<dbReference type="InterPro" id="IPR036390">
    <property type="entry name" value="WH_DNA-bd_sf"/>
</dbReference>
<dbReference type="InterPro" id="IPR050950">
    <property type="entry name" value="HTH-type_LysR_regulators"/>
</dbReference>
<evidence type="ECO:0000256" key="3">
    <source>
        <dbReference type="ARBA" id="ARBA00023125"/>
    </source>
</evidence>
<dbReference type="InterPro" id="IPR000847">
    <property type="entry name" value="LysR_HTH_N"/>
</dbReference>
<dbReference type="PRINTS" id="PR00039">
    <property type="entry name" value="HTHLYSR"/>
</dbReference>
<protein>
    <submittedName>
        <fullName evidence="6">Transcriptional regulator CynR</fullName>
    </submittedName>
</protein>
<sequence>MLPRQLRYLLAVLEHRNFTRAADALHISQPALSQQIKQLEDRLGAKLLDRSGRFIVATDAGSVYAEYARAANHDLEAGRRAIHDVENLARGELRVGFTPTFMAYLVGPLISAFNFSYPSIVISVHEMTLDDLEVAISTDELDLGIAFSTVRSSDIKCEVIFNEQLKLVISDQHALSTSKHDVSVTDLSNISLAILSRDFATRSQIDEHFRAHHITPRVALETNSLSAIVEIIRLSELATILPSDVGLQQAGLTSLELTPKIPERSIALLSRRGAYERHAATAFRKIAREVVTIRNEQNGISLNRFKRNSLYKSPDERL</sequence>
<dbReference type="Gene3D" id="1.10.10.10">
    <property type="entry name" value="Winged helix-like DNA-binding domain superfamily/Winged helix DNA-binding domain"/>
    <property type="match status" value="1"/>
</dbReference>
<dbReference type="EMBL" id="CP038151">
    <property type="protein sequence ID" value="QBR03706.1"/>
    <property type="molecule type" value="Genomic_DNA"/>
</dbReference>
<dbReference type="Proteomes" id="UP000295727">
    <property type="component" value="Chromosome 4"/>
</dbReference>
<dbReference type="GO" id="GO:0005829">
    <property type="term" value="C:cytosol"/>
    <property type="evidence" value="ECO:0007669"/>
    <property type="project" value="TreeGrafter"/>
</dbReference>
<dbReference type="KEGG" id="ppai:E1956_42175"/>
<gene>
    <name evidence="6" type="primary">cynR</name>
    <name evidence="6" type="ORF">E1956_42175</name>
</gene>
<comment type="similarity">
    <text evidence="1">Belongs to the LysR transcriptional regulatory family.</text>
</comment>
<dbReference type="OrthoDB" id="646694at2"/>
<accession>A0A4P7D4L6</accession>
<dbReference type="AlphaFoldDB" id="A0A4P7D4L6"/>
<evidence type="ECO:0000259" key="5">
    <source>
        <dbReference type="PROSITE" id="PS50931"/>
    </source>
</evidence>
<organism evidence="6 7">
    <name type="scientific">Paraburkholderia pallida</name>
    <dbReference type="NCBI Taxonomy" id="2547399"/>
    <lineage>
        <taxon>Bacteria</taxon>
        <taxon>Pseudomonadati</taxon>
        <taxon>Pseudomonadota</taxon>
        <taxon>Betaproteobacteria</taxon>
        <taxon>Burkholderiales</taxon>
        <taxon>Burkholderiaceae</taxon>
        <taxon>Paraburkholderia</taxon>
    </lineage>
</organism>
<dbReference type="RefSeq" id="WP_134759376.1">
    <property type="nucleotide sequence ID" value="NZ_CP038151.1"/>
</dbReference>
<reference evidence="6 7" key="1">
    <citation type="submission" date="2019-03" db="EMBL/GenBank/DDBJ databases">
        <title>Paraburkholderia sp. 7MH5, isolated from subtropical forest soil.</title>
        <authorList>
            <person name="Gao Z.-H."/>
            <person name="Qiu L.-H."/>
        </authorList>
    </citation>
    <scope>NUCLEOTIDE SEQUENCE [LARGE SCALE GENOMIC DNA]</scope>
    <source>
        <strain evidence="6 7">7MH5</strain>
    </source>
</reference>
<keyword evidence="4" id="KW-0804">Transcription</keyword>
<keyword evidence="7" id="KW-1185">Reference proteome</keyword>
<dbReference type="InterPro" id="IPR005119">
    <property type="entry name" value="LysR_subst-bd"/>
</dbReference>
<dbReference type="NCBIfam" id="NF008416">
    <property type="entry name" value="PRK11242.1"/>
    <property type="match status" value="1"/>
</dbReference>
<dbReference type="Pfam" id="PF00126">
    <property type="entry name" value="HTH_1"/>
    <property type="match status" value="1"/>
</dbReference>
<dbReference type="InterPro" id="IPR036388">
    <property type="entry name" value="WH-like_DNA-bd_sf"/>
</dbReference>
<keyword evidence="3" id="KW-0238">DNA-binding</keyword>
<dbReference type="GO" id="GO:0003677">
    <property type="term" value="F:DNA binding"/>
    <property type="evidence" value="ECO:0007669"/>
    <property type="project" value="UniProtKB-KW"/>
</dbReference>
<dbReference type="PANTHER" id="PTHR30419">
    <property type="entry name" value="HTH-TYPE TRANSCRIPTIONAL REGULATOR YBHD"/>
    <property type="match status" value="1"/>
</dbReference>
<keyword evidence="2" id="KW-0805">Transcription regulation</keyword>
<dbReference type="GO" id="GO:0003700">
    <property type="term" value="F:DNA-binding transcription factor activity"/>
    <property type="evidence" value="ECO:0007669"/>
    <property type="project" value="InterPro"/>
</dbReference>
<evidence type="ECO:0000313" key="6">
    <source>
        <dbReference type="EMBL" id="QBR03706.1"/>
    </source>
</evidence>
<proteinExistence type="inferred from homology"/>
<dbReference type="SUPFAM" id="SSF53850">
    <property type="entry name" value="Periplasmic binding protein-like II"/>
    <property type="match status" value="1"/>
</dbReference>
<evidence type="ECO:0000313" key="7">
    <source>
        <dbReference type="Proteomes" id="UP000295727"/>
    </source>
</evidence>
<evidence type="ECO:0000256" key="2">
    <source>
        <dbReference type="ARBA" id="ARBA00023015"/>
    </source>
</evidence>